<keyword evidence="3 4" id="KW-0346">Stress response</keyword>
<accession>A0ABY0FL12</accession>
<comment type="function">
    <text evidence="3 4">Participates actively in the response to hyperosmotic and heat shock by preventing the aggregation of stress-denatured proteins, in association with DnaK and GrpE. It is the nucleotide exchange factor for DnaK and may function as a thermosensor. Unfolded proteins bind initially to DnaJ; upon interaction with the DnaJ-bound protein, DnaK hydrolyzes its bound ATP, resulting in the formation of a stable complex. GrpE releases ADP from DnaK; ATP binding to DnaK triggers the release of the substrate protein, thus completing the reaction cycle. Several rounds of ATP-dependent interactions between DnaJ, DnaK and GrpE are required for fully efficient folding.</text>
</comment>
<dbReference type="PROSITE" id="PS01071">
    <property type="entry name" value="GRPE"/>
    <property type="match status" value="1"/>
</dbReference>
<dbReference type="Proteomes" id="UP001191004">
    <property type="component" value="Unassembled WGS sequence"/>
</dbReference>
<dbReference type="RefSeq" id="WP_129603961.1">
    <property type="nucleotide sequence ID" value="NZ_PRLL01000001.1"/>
</dbReference>
<dbReference type="CDD" id="cd00446">
    <property type="entry name" value="GrpE"/>
    <property type="match status" value="1"/>
</dbReference>
<evidence type="ECO:0000313" key="8">
    <source>
        <dbReference type="EMBL" id="RYC74043.1"/>
    </source>
</evidence>
<keyword evidence="9" id="KW-1185">Reference proteome</keyword>
<dbReference type="Gene3D" id="3.90.20.20">
    <property type="match status" value="1"/>
</dbReference>
<keyword evidence="6" id="KW-0175">Coiled coil</keyword>
<dbReference type="Pfam" id="PF01025">
    <property type="entry name" value="GrpE"/>
    <property type="match status" value="1"/>
</dbReference>
<comment type="subcellular location">
    <subcellularLocation>
        <location evidence="3">Cytoplasm</location>
    </subcellularLocation>
</comment>
<dbReference type="HAMAP" id="MF_01151">
    <property type="entry name" value="GrpE"/>
    <property type="match status" value="1"/>
</dbReference>
<dbReference type="PANTHER" id="PTHR21237">
    <property type="entry name" value="GRPE PROTEIN"/>
    <property type="match status" value="1"/>
</dbReference>
<evidence type="ECO:0000256" key="2">
    <source>
        <dbReference type="ARBA" id="ARBA00023186"/>
    </source>
</evidence>
<name>A0ABY0FL12_9BACT</name>
<keyword evidence="3" id="KW-0963">Cytoplasm</keyword>
<protein>
    <recommendedName>
        <fullName evidence="3 4">Protein GrpE</fullName>
    </recommendedName>
    <alternativeName>
        <fullName evidence="3">HSP-70 cofactor</fullName>
    </alternativeName>
</protein>
<proteinExistence type="inferred from homology"/>
<reference evidence="8 9" key="1">
    <citation type="journal article" date="2018" name="bioRxiv">
        <title>Evidence of independent acquisition and adaption of ultra-small bacteria to human hosts across the highly diverse yet reduced genomes of the phylum Saccharibacteria.</title>
        <authorList>
            <person name="McLean J.S."/>
            <person name="Bor B."/>
            <person name="To T.T."/>
            <person name="Liu Q."/>
            <person name="Kearns K.A."/>
            <person name="Solden L.M."/>
            <person name="Wrighton K.C."/>
            <person name="He X."/>
            <person name="Shi W."/>
        </authorList>
    </citation>
    <scope>NUCLEOTIDE SEQUENCE [LARGE SCALE GENOMIC DNA]</scope>
    <source>
        <strain evidence="8 9">TM7_KMM_G3_1_HOT_351</strain>
    </source>
</reference>
<evidence type="ECO:0000313" key="9">
    <source>
        <dbReference type="Proteomes" id="UP001191004"/>
    </source>
</evidence>
<evidence type="ECO:0000256" key="7">
    <source>
        <dbReference type="SAM" id="MobiDB-lite"/>
    </source>
</evidence>
<evidence type="ECO:0000256" key="3">
    <source>
        <dbReference type="HAMAP-Rule" id="MF_01151"/>
    </source>
</evidence>
<sequence length="191" mass="21194">MTQPQTEPHKASQTTPHFASQPEAQAKSSSVPHSTPHSNPHLGQVSDSSINPELEKLAQQNAELIGDLQRTRADFENFRKQVDLQREQAKNLAKHATVSKFLPLIDDMSRAIKAHPDLLAPVQKTLDKTLKSLNLSIIDSSVGTTFNPEFHNAISMEDDESGKEVIAEELIPGYLYEGQVLRAAMVRVKHQ</sequence>
<reference evidence="8 9" key="2">
    <citation type="journal article" date="2020" name="Cell Rep.">
        <title>Acquisition and Adaptation of Ultra-small Parasitic Reduced Genome Bacteria to Mammalian Hosts.</title>
        <authorList>
            <person name="McLean J.S."/>
            <person name="Bor B."/>
            <person name="Kerns K.A."/>
            <person name="Liu Q."/>
            <person name="To T.T."/>
            <person name="Solden L."/>
            <person name="Hendrickson E.L."/>
            <person name="Wrighton K."/>
            <person name="Shi W."/>
            <person name="He X."/>
        </authorList>
    </citation>
    <scope>NUCLEOTIDE SEQUENCE [LARGE SCALE GENOMIC DNA]</scope>
    <source>
        <strain evidence="8 9">TM7_KMM_G3_1_HOT_351</strain>
    </source>
</reference>
<organism evidence="8 9">
    <name type="scientific">Candidatus Nanosyncoccus nanoralicus</name>
    <dbReference type="NCBI Taxonomy" id="2171996"/>
    <lineage>
        <taxon>Bacteria</taxon>
        <taxon>Candidatus Saccharimonadota</taxon>
        <taxon>Candidatus Nanosyncoccalia</taxon>
        <taxon>Candidatus Nanosyncoccales</taxon>
        <taxon>Candidatus Nanosyncoccaceae</taxon>
        <taxon>Candidatus Nanosyncoccus</taxon>
    </lineage>
</organism>
<comment type="caution">
    <text evidence="8">The sequence shown here is derived from an EMBL/GenBank/DDBJ whole genome shotgun (WGS) entry which is preliminary data.</text>
</comment>
<feature type="compositionally biased region" description="Polar residues" evidence="7">
    <location>
        <begin position="1"/>
        <end position="38"/>
    </location>
</feature>
<gene>
    <name evidence="3 8" type="primary">grpE</name>
    <name evidence="8" type="ORF">G3KMM_00091</name>
</gene>
<dbReference type="EMBL" id="PRLL01000001">
    <property type="protein sequence ID" value="RYC74043.1"/>
    <property type="molecule type" value="Genomic_DNA"/>
</dbReference>
<evidence type="ECO:0000256" key="5">
    <source>
        <dbReference type="RuleBase" id="RU004478"/>
    </source>
</evidence>
<dbReference type="SUPFAM" id="SSF58014">
    <property type="entry name" value="Coiled-coil domain of nucleotide exchange factor GrpE"/>
    <property type="match status" value="1"/>
</dbReference>
<dbReference type="SUPFAM" id="SSF51064">
    <property type="entry name" value="Head domain of nucleotide exchange factor GrpE"/>
    <property type="match status" value="1"/>
</dbReference>
<feature type="region of interest" description="Disordered" evidence="7">
    <location>
        <begin position="1"/>
        <end position="48"/>
    </location>
</feature>
<dbReference type="InterPro" id="IPR009012">
    <property type="entry name" value="GrpE_head"/>
</dbReference>
<dbReference type="PRINTS" id="PR00773">
    <property type="entry name" value="GRPEPROTEIN"/>
</dbReference>
<keyword evidence="2 3" id="KW-0143">Chaperone</keyword>
<dbReference type="InterPro" id="IPR013805">
    <property type="entry name" value="GrpE_CC"/>
</dbReference>
<feature type="coiled-coil region" evidence="6">
    <location>
        <begin position="54"/>
        <end position="88"/>
    </location>
</feature>
<dbReference type="PANTHER" id="PTHR21237:SF23">
    <property type="entry name" value="GRPE PROTEIN HOMOLOG, MITOCHONDRIAL"/>
    <property type="match status" value="1"/>
</dbReference>
<comment type="similarity">
    <text evidence="1 3 5">Belongs to the GrpE family.</text>
</comment>
<evidence type="ECO:0000256" key="1">
    <source>
        <dbReference type="ARBA" id="ARBA00009054"/>
    </source>
</evidence>
<dbReference type="Gene3D" id="2.30.22.10">
    <property type="entry name" value="Head domain of nucleotide exchange factor GrpE"/>
    <property type="match status" value="1"/>
</dbReference>
<comment type="subunit">
    <text evidence="3">Homodimer.</text>
</comment>
<dbReference type="InterPro" id="IPR000740">
    <property type="entry name" value="GrpE"/>
</dbReference>
<evidence type="ECO:0000256" key="6">
    <source>
        <dbReference type="SAM" id="Coils"/>
    </source>
</evidence>
<evidence type="ECO:0000256" key="4">
    <source>
        <dbReference type="RuleBase" id="RU000639"/>
    </source>
</evidence>